<evidence type="ECO:0000313" key="1">
    <source>
        <dbReference type="EMBL" id="MBX60325.1"/>
    </source>
</evidence>
<name>A0A2P2Q055_RHIMU</name>
<sequence length="11" mass="1320">MGKLIFVVREK</sequence>
<reference evidence="1" key="1">
    <citation type="submission" date="2018-02" db="EMBL/GenBank/DDBJ databases">
        <title>Rhizophora mucronata_Transcriptome.</title>
        <authorList>
            <person name="Meera S.P."/>
            <person name="Sreeshan A."/>
            <person name="Augustine A."/>
        </authorList>
    </citation>
    <scope>NUCLEOTIDE SEQUENCE</scope>
    <source>
        <tissue evidence="1">Leaf</tissue>
    </source>
</reference>
<accession>A0A2P2Q055</accession>
<proteinExistence type="predicted"/>
<protein>
    <submittedName>
        <fullName evidence="1">Uncharacterized protein</fullName>
    </submittedName>
</protein>
<organism evidence="1">
    <name type="scientific">Rhizophora mucronata</name>
    <name type="common">Asiatic mangrove</name>
    <dbReference type="NCBI Taxonomy" id="61149"/>
    <lineage>
        <taxon>Eukaryota</taxon>
        <taxon>Viridiplantae</taxon>
        <taxon>Streptophyta</taxon>
        <taxon>Embryophyta</taxon>
        <taxon>Tracheophyta</taxon>
        <taxon>Spermatophyta</taxon>
        <taxon>Magnoliopsida</taxon>
        <taxon>eudicotyledons</taxon>
        <taxon>Gunneridae</taxon>
        <taxon>Pentapetalae</taxon>
        <taxon>rosids</taxon>
        <taxon>fabids</taxon>
        <taxon>Malpighiales</taxon>
        <taxon>Rhizophoraceae</taxon>
        <taxon>Rhizophora</taxon>
    </lineage>
</organism>
<dbReference type="EMBL" id="GGEC01079841">
    <property type="protein sequence ID" value="MBX60325.1"/>
    <property type="molecule type" value="Transcribed_RNA"/>
</dbReference>